<dbReference type="GO" id="GO:0003700">
    <property type="term" value="F:DNA-binding transcription factor activity"/>
    <property type="evidence" value="ECO:0007669"/>
    <property type="project" value="TreeGrafter"/>
</dbReference>
<evidence type="ECO:0008006" key="3">
    <source>
        <dbReference type="Google" id="ProtNLM"/>
    </source>
</evidence>
<evidence type="ECO:0000256" key="1">
    <source>
        <dbReference type="ARBA" id="ARBA00023125"/>
    </source>
</evidence>
<dbReference type="SUPFAM" id="SSF46785">
    <property type="entry name" value="Winged helix' DNA-binding domain"/>
    <property type="match status" value="1"/>
</dbReference>
<dbReference type="GO" id="GO:0003677">
    <property type="term" value="F:DNA binding"/>
    <property type="evidence" value="ECO:0007669"/>
    <property type="project" value="UniProtKB-KW"/>
</dbReference>
<gene>
    <name evidence="2" type="ORF">AVDCRST_MAG17-58</name>
</gene>
<organism evidence="2">
    <name type="scientific">uncultured Solirubrobacterales bacterium</name>
    <dbReference type="NCBI Taxonomy" id="768556"/>
    <lineage>
        <taxon>Bacteria</taxon>
        <taxon>Bacillati</taxon>
        <taxon>Actinomycetota</taxon>
        <taxon>Thermoleophilia</taxon>
        <taxon>Solirubrobacterales</taxon>
        <taxon>environmental samples</taxon>
    </lineage>
</organism>
<dbReference type="InterPro" id="IPR000944">
    <property type="entry name" value="Tscrpt_reg_Rrf2"/>
</dbReference>
<name>A0A6J4RQ86_9ACTN</name>
<dbReference type="PANTHER" id="PTHR33221:SF5">
    <property type="entry name" value="HTH-TYPE TRANSCRIPTIONAL REGULATOR ISCR"/>
    <property type="match status" value="1"/>
</dbReference>
<dbReference type="Gene3D" id="1.10.10.10">
    <property type="entry name" value="Winged helix-like DNA-binding domain superfamily/Winged helix DNA-binding domain"/>
    <property type="match status" value="1"/>
</dbReference>
<dbReference type="PROSITE" id="PS51197">
    <property type="entry name" value="HTH_RRF2_2"/>
    <property type="match status" value="1"/>
</dbReference>
<dbReference type="Pfam" id="PF02082">
    <property type="entry name" value="Rrf2"/>
    <property type="match status" value="1"/>
</dbReference>
<evidence type="ECO:0000313" key="2">
    <source>
        <dbReference type="EMBL" id="CAA9479425.1"/>
    </source>
</evidence>
<dbReference type="InterPro" id="IPR036388">
    <property type="entry name" value="WH-like_DNA-bd_sf"/>
</dbReference>
<reference evidence="2" key="1">
    <citation type="submission" date="2020-02" db="EMBL/GenBank/DDBJ databases">
        <authorList>
            <person name="Meier V. D."/>
        </authorList>
    </citation>
    <scope>NUCLEOTIDE SEQUENCE</scope>
    <source>
        <strain evidence="2">AVDCRST_MAG17</strain>
    </source>
</reference>
<protein>
    <recommendedName>
        <fullName evidence="3">Iron-sulfur cluster regulator IscR</fullName>
    </recommendedName>
</protein>
<dbReference type="NCBIfam" id="TIGR00738">
    <property type="entry name" value="rrf2_super"/>
    <property type="match status" value="1"/>
</dbReference>
<accession>A0A6J4RQ86</accession>
<dbReference type="GO" id="GO:0005829">
    <property type="term" value="C:cytosol"/>
    <property type="evidence" value="ECO:0007669"/>
    <property type="project" value="TreeGrafter"/>
</dbReference>
<dbReference type="AlphaFoldDB" id="A0A6J4RQ86"/>
<dbReference type="EMBL" id="CADCVV010000003">
    <property type="protein sequence ID" value="CAA9479425.1"/>
    <property type="molecule type" value="Genomic_DNA"/>
</dbReference>
<proteinExistence type="predicted"/>
<sequence>MMFSTKAEYGVRVMAHLAGRDGAEPVALGAIATAEGLPLAYLEHLMARLRRAELVASRRGAHGGYSLARSAATISMAEVVEALEGDIAPIECISEGADGTLVCSREAHGDGICPTKLLWARVRGSIVTTLREMTLQDLAKPVPERNETAA</sequence>
<dbReference type="InterPro" id="IPR036390">
    <property type="entry name" value="WH_DNA-bd_sf"/>
</dbReference>
<dbReference type="PANTHER" id="PTHR33221">
    <property type="entry name" value="WINGED HELIX-TURN-HELIX TRANSCRIPTIONAL REGULATOR, RRF2 FAMILY"/>
    <property type="match status" value="1"/>
</dbReference>
<keyword evidence="1" id="KW-0238">DNA-binding</keyword>